<keyword evidence="9" id="KW-1185">Reference proteome</keyword>
<proteinExistence type="predicted"/>
<feature type="transmembrane region" description="Helical" evidence="7">
    <location>
        <begin position="73"/>
        <end position="92"/>
    </location>
</feature>
<dbReference type="EMBL" id="BAABGM010000026">
    <property type="protein sequence ID" value="GAA4413313.1"/>
    <property type="molecule type" value="Genomic_DNA"/>
</dbReference>
<evidence type="ECO:0000256" key="1">
    <source>
        <dbReference type="ARBA" id="ARBA00004651"/>
    </source>
</evidence>
<evidence type="ECO:0000313" key="8">
    <source>
        <dbReference type="EMBL" id="GAA4413313.1"/>
    </source>
</evidence>
<keyword evidence="5 7" id="KW-0472">Membrane</keyword>
<feature type="region of interest" description="Disordered" evidence="6">
    <location>
        <begin position="344"/>
        <end position="372"/>
    </location>
</feature>
<dbReference type="Pfam" id="PF03706">
    <property type="entry name" value="LPG_synthase_TM"/>
    <property type="match status" value="1"/>
</dbReference>
<evidence type="ECO:0000256" key="6">
    <source>
        <dbReference type="SAM" id="MobiDB-lite"/>
    </source>
</evidence>
<protein>
    <submittedName>
        <fullName evidence="8">Lysylphosphatidylglycerol synthase transmembrane domain-containing protein</fullName>
    </submittedName>
</protein>
<reference evidence="9" key="1">
    <citation type="journal article" date="2019" name="Int. J. Syst. Evol. Microbiol.">
        <title>The Global Catalogue of Microorganisms (GCM) 10K type strain sequencing project: providing services to taxonomists for standard genome sequencing and annotation.</title>
        <authorList>
            <consortium name="The Broad Institute Genomics Platform"/>
            <consortium name="The Broad Institute Genome Sequencing Center for Infectious Disease"/>
            <person name="Wu L."/>
            <person name="Ma J."/>
        </authorList>
    </citation>
    <scope>NUCLEOTIDE SEQUENCE [LARGE SCALE GENOMIC DNA]</scope>
    <source>
        <strain evidence="9">JCM 17809</strain>
    </source>
</reference>
<dbReference type="PANTHER" id="PTHR40277">
    <property type="entry name" value="BLL5419 PROTEIN"/>
    <property type="match status" value="1"/>
</dbReference>
<name>A0ABP8KR90_9MICO</name>
<feature type="transmembrane region" description="Helical" evidence="7">
    <location>
        <begin position="275"/>
        <end position="294"/>
    </location>
</feature>
<keyword evidence="3 7" id="KW-0812">Transmembrane</keyword>
<sequence>MNRQAPPTVCRVELGTVHPLRRGAGAHRGSEAGIKGSSWWRRAQPLGGALILGVLLAQWGTGAFVAGLRAVDVRALTVAAAVAAVSTACAAWRWRLVARCLHAELSMPSAVAACYRAQFLNVVLPGGVLGDVDRGVRHGRGVDDVGRGLRAVAWERTSGQVVLVAATLAALLMSRPPASSDLVVTLLVLIATGIGVAGVARATRRPGLSRRPGPSRRPGAGGRIVRVAVADARALAAPPALVGIVAASLVVLAGHVATFALAAHTVGVDVPTGELLPVCLVVLLVAAVPLNLAGWGPREGAAAWVFAAVGTGAAQGLAVAVAYGTLVFAATLPGAVLLLVGRAQGPGPRPRPLRARSAPRPAADVRRATSHG</sequence>
<dbReference type="InterPro" id="IPR022791">
    <property type="entry name" value="L-PG_synthase/AglD"/>
</dbReference>
<dbReference type="Proteomes" id="UP001500945">
    <property type="component" value="Unassembled WGS sequence"/>
</dbReference>
<feature type="transmembrane region" description="Helical" evidence="7">
    <location>
        <begin position="240"/>
        <end position="263"/>
    </location>
</feature>
<evidence type="ECO:0000313" key="9">
    <source>
        <dbReference type="Proteomes" id="UP001500945"/>
    </source>
</evidence>
<evidence type="ECO:0000256" key="2">
    <source>
        <dbReference type="ARBA" id="ARBA00022475"/>
    </source>
</evidence>
<comment type="caution">
    <text evidence="8">The sequence shown here is derived from an EMBL/GenBank/DDBJ whole genome shotgun (WGS) entry which is preliminary data.</text>
</comment>
<accession>A0ABP8KR90</accession>
<evidence type="ECO:0000256" key="7">
    <source>
        <dbReference type="SAM" id="Phobius"/>
    </source>
</evidence>
<gene>
    <name evidence="8" type="ORF">GCM10023168_36120</name>
</gene>
<evidence type="ECO:0000256" key="3">
    <source>
        <dbReference type="ARBA" id="ARBA00022692"/>
    </source>
</evidence>
<keyword evidence="4 7" id="KW-1133">Transmembrane helix</keyword>
<comment type="subcellular location">
    <subcellularLocation>
        <location evidence="1">Cell membrane</location>
        <topology evidence="1">Multi-pass membrane protein</topology>
    </subcellularLocation>
</comment>
<keyword evidence="2" id="KW-1003">Cell membrane</keyword>
<evidence type="ECO:0000256" key="4">
    <source>
        <dbReference type="ARBA" id="ARBA00022989"/>
    </source>
</evidence>
<dbReference type="PANTHER" id="PTHR40277:SF1">
    <property type="entry name" value="BLL5419 PROTEIN"/>
    <property type="match status" value="1"/>
</dbReference>
<feature type="transmembrane region" description="Helical" evidence="7">
    <location>
        <begin position="182"/>
        <end position="202"/>
    </location>
</feature>
<evidence type="ECO:0000256" key="5">
    <source>
        <dbReference type="ARBA" id="ARBA00023136"/>
    </source>
</evidence>
<feature type="transmembrane region" description="Helical" evidence="7">
    <location>
        <begin position="326"/>
        <end position="344"/>
    </location>
</feature>
<organism evidence="8 9">
    <name type="scientific">Fodinibacter luteus</name>
    <dbReference type="NCBI Taxonomy" id="552064"/>
    <lineage>
        <taxon>Bacteria</taxon>
        <taxon>Bacillati</taxon>
        <taxon>Actinomycetota</taxon>
        <taxon>Actinomycetes</taxon>
        <taxon>Micrococcales</taxon>
        <taxon>Intrasporangiaceae</taxon>
        <taxon>Fodinibacter (ex Wang et al. 2009)</taxon>
    </lineage>
</organism>
<feature type="transmembrane region" description="Helical" evidence="7">
    <location>
        <begin position="46"/>
        <end position="67"/>
    </location>
</feature>
<feature type="compositionally biased region" description="Basic and acidic residues" evidence="6">
    <location>
        <begin position="363"/>
        <end position="372"/>
    </location>
</feature>